<comment type="caution">
    <text evidence="2">The sequence shown here is derived from an EMBL/GenBank/DDBJ whole genome shotgun (WGS) entry which is preliminary data.</text>
</comment>
<dbReference type="OrthoDB" id="48130at2759"/>
<accession>A0A8J4C320</accession>
<evidence type="ECO:0000256" key="1">
    <source>
        <dbReference type="SAM" id="MobiDB-lite"/>
    </source>
</evidence>
<dbReference type="InterPro" id="IPR011053">
    <property type="entry name" value="Single_hybrid_motif"/>
</dbReference>
<dbReference type="SUPFAM" id="SSF51230">
    <property type="entry name" value="Single hybrid motif"/>
    <property type="match status" value="1"/>
</dbReference>
<dbReference type="Proteomes" id="UP000747110">
    <property type="component" value="Unassembled WGS sequence"/>
</dbReference>
<feature type="compositionally biased region" description="Basic and acidic residues" evidence="1">
    <location>
        <begin position="146"/>
        <end position="160"/>
    </location>
</feature>
<dbReference type="PANTHER" id="PTHR13651:SF0">
    <property type="entry name" value="PROTEIN ABITRAM"/>
    <property type="match status" value="1"/>
</dbReference>
<evidence type="ECO:0000313" key="2">
    <source>
        <dbReference type="EMBL" id="GIL74522.1"/>
    </source>
</evidence>
<feature type="compositionally biased region" description="Gly residues" evidence="1">
    <location>
        <begin position="164"/>
        <end position="177"/>
    </location>
</feature>
<dbReference type="InterPro" id="IPR039169">
    <property type="entry name" value="Abitram"/>
</dbReference>
<name>A0A8J4C320_9CHLO</name>
<dbReference type="Gene3D" id="2.40.50.100">
    <property type="match status" value="1"/>
</dbReference>
<reference evidence="2" key="1">
    <citation type="journal article" date="2021" name="Proc. Natl. Acad. Sci. U.S.A.">
        <title>Three genomes in the algal genus Volvox reveal the fate of a haploid sex-determining region after a transition to homothallism.</title>
        <authorList>
            <person name="Yamamoto K."/>
            <person name="Hamaji T."/>
            <person name="Kawai-Toyooka H."/>
            <person name="Matsuzaki R."/>
            <person name="Takahashi F."/>
            <person name="Nishimura Y."/>
            <person name="Kawachi M."/>
            <person name="Noguchi H."/>
            <person name="Minakuchi Y."/>
            <person name="Umen J.G."/>
            <person name="Toyoda A."/>
            <person name="Nozaki H."/>
        </authorList>
    </citation>
    <scope>NUCLEOTIDE SEQUENCE</scope>
    <source>
        <strain evidence="2">NIES-3786</strain>
    </source>
</reference>
<feature type="compositionally biased region" description="Pro residues" evidence="1">
    <location>
        <begin position="193"/>
        <end position="205"/>
    </location>
</feature>
<evidence type="ECO:0000313" key="3">
    <source>
        <dbReference type="Proteomes" id="UP000747110"/>
    </source>
</evidence>
<keyword evidence="3" id="KW-1185">Reference proteome</keyword>
<dbReference type="EMBL" id="BNCP01000006">
    <property type="protein sequence ID" value="GIL74522.1"/>
    <property type="molecule type" value="Genomic_DNA"/>
</dbReference>
<organism evidence="2 3">
    <name type="scientific">Volvox reticuliferus</name>
    <dbReference type="NCBI Taxonomy" id="1737510"/>
    <lineage>
        <taxon>Eukaryota</taxon>
        <taxon>Viridiplantae</taxon>
        <taxon>Chlorophyta</taxon>
        <taxon>core chlorophytes</taxon>
        <taxon>Chlorophyceae</taxon>
        <taxon>CS clade</taxon>
        <taxon>Chlamydomonadales</taxon>
        <taxon>Volvocaceae</taxon>
        <taxon>Volvox</taxon>
    </lineage>
</organism>
<protein>
    <submittedName>
        <fullName evidence="2">Uncharacterized protein</fullName>
    </submittedName>
</protein>
<dbReference type="GO" id="GO:0005634">
    <property type="term" value="C:nucleus"/>
    <property type="evidence" value="ECO:0007669"/>
    <property type="project" value="TreeGrafter"/>
</dbReference>
<proteinExistence type="predicted"/>
<dbReference type="AlphaFoldDB" id="A0A8J4C320"/>
<gene>
    <name evidence="2" type="ORF">Vretifemale_4516</name>
</gene>
<feature type="region of interest" description="Disordered" evidence="1">
    <location>
        <begin position="104"/>
        <end position="205"/>
    </location>
</feature>
<sequence length="326" mass="34517">MSKAQSLAPNDWLAHPDLLPPRPLGLTEVKYIRRFAVDIHGAQYHDQYVFLAPNGLAIIGLAPSHPLVAAHRRAIGYQPTELRYIPPNVDHLKPEDLVSAAMDEEGQEDAEAGDLGQPGDGHGGAPPRVPDSLRCGSGAAESGTALRDRPSSRADQEDRLAAAGGDGRGGGRGGAPGGEATAKDGASGSGRLEPPPIPSREPFPPAQCARVNFEAGAARNQIGTKASGKKRGRWGPQQLLGGHLLAQVERRGGGASFPIWCAVKGQLCEINERLLKTPTLLYDRPCREGYVAILSPTPDGVKHFLGKSLSEAEYLKLRGLTAEDLI</sequence>
<dbReference type="PANTHER" id="PTHR13651">
    <property type="entry name" value="PROTEIN ABITRAM"/>
    <property type="match status" value="1"/>
</dbReference>